<feature type="binding site" evidence="5">
    <location>
        <begin position="273"/>
        <end position="276"/>
    </location>
    <ligand>
        <name>pyridoxal 5'-phosphate</name>
        <dbReference type="ChEBI" id="CHEBI:597326"/>
    </ligand>
</feature>
<dbReference type="EMBL" id="QOPE01000006">
    <property type="protein sequence ID" value="RCL42140.1"/>
    <property type="molecule type" value="Genomic_DNA"/>
</dbReference>
<keyword evidence="2 5" id="KW-0210">Decarboxylase</keyword>
<organism evidence="11 12">
    <name type="scientific">SAR86 cluster bacterium</name>
    <dbReference type="NCBI Taxonomy" id="2030880"/>
    <lineage>
        <taxon>Bacteria</taxon>
        <taxon>Pseudomonadati</taxon>
        <taxon>Pseudomonadota</taxon>
        <taxon>Gammaproteobacteria</taxon>
        <taxon>SAR86 cluster</taxon>
    </lineage>
</organism>
<dbReference type="Pfam" id="PF00278">
    <property type="entry name" value="Orn_DAP_Arg_deC"/>
    <property type="match status" value="1"/>
</dbReference>
<evidence type="ECO:0000256" key="4">
    <source>
        <dbReference type="ARBA" id="ARBA00023239"/>
    </source>
</evidence>
<evidence type="ECO:0000256" key="5">
    <source>
        <dbReference type="HAMAP-Rule" id="MF_02120"/>
    </source>
</evidence>
<feature type="binding site" evidence="5">
    <location>
        <position position="276"/>
    </location>
    <ligand>
        <name>substrate</name>
    </ligand>
</feature>
<dbReference type="UniPathway" id="UPA00034">
    <property type="reaction ID" value="UER00027"/>
</dbReference>
<dbReference type="InterPro" id="IPR002986">
    <property type="entry name" value="DAP_deCOOHase_LysA"/>
</dbReference>
<dbReference type="CDD" id="cd06828">
    <property type="entry name" value="PLPDE_III_DapDC"/>
    <property type="match status" value="1"/>
</dbReference>
<dbReference type="GO" id="GO:0030170">
    <property type="term" value="F:pyridoxal phosphate binding"/>
    <property type="evidence" value="ECO:0007669"/>
    <property type="project" value="UniProtKB-UniRule"/>
</dbReference>
<dbReference type="Pfam" id="PF02784">
    <property type="entry name" value="Orn_Arg_deC_N"/>
    <property type="match status" value="1"/>
</dbReference>
<dbReference type="NCBIfam" id="TIGR01048">
    <property type="entry name" value="lysA"/>
    <property type="match status" value="1"/>
</dbReference>
<comment type="caution">
    <text evidence="11">The sequence shown here is derived from an EMBL/GenBank/DDBJ whole genome shotgun (WGS) entry which is preliminary data.</text>
</comment>
<evidence type="ECO:0000313" key="11">
    <source>
        <dbReference type="EMBL" id="RCL42140.1"/>
    </source>
</evidence>
<feature type="active site" description="Proton donor" evidence="7">
    <location>
        <position position="338"/>
    </location>
</feature>
<dbReference type="InterPro" id="IPR022643">
    <property type="entry name" value="De-COase2_C"/>
</dbReference>
<comment type="catalytic activity">
    <reaction evidence="5 8">
        <text>meso-2,6-diaminopimelate + H(+) = L-lysine + CO2</text>
        <dbReference type="Rhea" id="RHEA:15101"/>
        <dbReference type="ChEBI" id="CHEBI:15378"/>
        <dbReference type="ChEBI" id="CHEBI:16526"/>
        <dbReference type="ChEBI" id="CHEBI:32551"/>
        <dbReference type="ChEBI" id="CHEBI:57791"/>
        <dbReference type="EC" id="4.1.1.20"/>
    </reaction>
</comment>
<feature type="binding site" evidence="5">
    <location>
        <position position="308"/>
    </location>
    <ligand>
        <name>substrate</name>
    </ligand>
</feature>
<dbReference type="InterPro" id="IPR022644">
    <property type="entry name" value="De-COase2_N"/>
</dbReference>
<dbReference type="PROSITE" id="PS00879">
    <property type="entry name" value="ODR_DC_2_2"/>
    <property type="match status" value="1"/>
</dbReference>
<proteinExistence type="inferred from homology"/>
<dbReference type="Gene3D" id="2.40.37.10">
    <property type="entry name" value="Lyase, Ornithine Decarboxylase, Chain A, domain 1"/>
    <property type="match status" value="1"/>
</dbReference>
<evidence type="ECO:0000259" key="9">
    <source>
        <dbReference type="Pfam" id="PF00278"/>
    </source>
</evidence>
<gene>
    <name evidence="5 11" type="primary">lysA</name>
    <name evidence="11" type="ORF">DBW96_01285</name>
</gene>
<keyword evidence="3 5" id="KW-0663">Pyridoxal phosphate</keyword>
<accession>A0A368BXT0</accession>
<dbReference type="PRINTS" id="PR01181">
    <property type="entry name" value="DAPDCRBXLASE"/>
</dbReference>
<keyword evidence="4 5" id="KW-0456">Lyase</keyword>
<dbReference type="PANTHER" id="PTHR43727:SF2">
    <property type="entry name" value="GROUP IV DECARBOXYLASE"/>
    <property type="match status" value="1"/>
</dbReference>
<dbReference type="SUPFAM" id="SSF51419">
    <property type="entry name" value="PLP-binding barrel"/>
    <property type="match status" value="1"/>
</dbReference>
<evidence type="ECO:0000256" key="6">
    <source>
        <dbReference type="NCBIfam" id="TIGR01048"/>
    </source>
</evidence>
<dbReference type="PRINTS" id="PR01179">
    <property type="entry name" value="ODADCRBXLASE"/>
</dbReference>
<reference evidence="11 12" key="1">
    <citation type="journal article" date="2018" name="Microbiome">
        <title>Fine metagenomic profile of the Mediterranean stratified and mixed water columns revealed by assembly and recruitment.</title>
        <authorList>
            <person name="Haro-Moreno J.M."/>
            <person name="Lopez-Perez M."/>
            <person name="De La Torre J.R."/>
            <person name="Picazo A."/>
            <person name="Camacho A."/>
            <person name="Rodriguez-Valera F."/>
        </authorList>
    </citation>
    <scope>NUCLEOTIDE SEQUENCE [LARGE SCALE GENOMIC DNA]</scope>
    <source>
        <strain evidence="11">MED-G82</strain>
    </source>
</reference>
<comment type="cofactor">
    <cofactor evidence="1 5 7 8">
        <name>pyridoxal 5'-phosphate</name>
        <dbReference type="ChEBI" id="CHEBI:597326"/>
    </cofactor>
</comment>
<feature type="modified residue" description="N6-(pyridoxal phosphate)lysine" evidence="5 7">
    <location>
        <position position="60"/>
    </location>
</feature>
<dbReference type="PANTHER" id="PTHR43727">
    <property type="entry name" value="DIAMINOPIMELATE DECARBOXYLASE"/>
    <property type="match status" value="1"/>
</dbReference>
<feature type="binding site" evidence="5">
    <location>
        <position position="312"/>
    </location>
    <ligand>
        <name>substrate</name>
    </ligand>
</feature>
<evidence type="ECO:0000256" key="8">
    <source>
        <dbReference type="RuleBase" id="RU003738"/>
    </source>
</evidence>
<evidence type="ECO:0000313" key="12">
    <source>
        <dbReference type="Proteomes" id="UP000253307"/>
    </source>
</evidence>
<feature type="domain" description="Orn/DAP/Arg decarboxylase 2 C-terminal" evidence="9">
    <location>
        <begin position="30"/>
        <end position="364"/>
    </location>
</feature>
<comment type="similarity">
    <text evidence="5">Belongs to the Orn/Lys/Arg decarboxylase class-II family. LysA subfamily.</text>
</comment>
<dbReference type="Gene3D" id="3.20.20.10">
    <property type="entry name" value="Alanine racemase"/>
    <property type="match status" value="1"/>
</dbReference>
<dbReference type="InterPro" id="IPR022657">
    <property type="entry name" value="De-COase2_CS"/>
</dbReference>
<keyword evidence="5 8" id="KW-0457">Lysine biosynthesis</keyword>
<keyword evidence="5" id="KW-0028">Amino-acid biosynthesis</keyword>
<dbReference type="GO" id="GO:0008836">
    <property type="term" value="F:diaminopimelate decarboxylase activity"/>
    <property type="evidence" value="ECO:0007669"/>
    <property type="project" value="UniProtKB-UniRule"/>
</dbReference>
<dbReference type="InterPro" id="IPR000183">
    <property type="entry name" value="Orn/DAP/Arg_de-COase"/>
</dbReference>
<dbReference type="AlphaFoldDB" id="A0A368BXT0"/>
<dbReference type="GO" id="GO:0009089">
    <property type="term" value="P:lysine biosynthetic process via diaminopimelate"/>
    <property type="evidence" value="ECO:0007669"/>
    <property type="project" value="UniProtKB-UniRule"/>
</dbReference>
<feature type="domain" description="Orn/DAP/Arg decarboxylase 2 N-terminal" evidence="10">
    <location>
        <begin position="36"/>
        <end position="280"/>
    </location>
</feature>
<dbReference type="FunFam" id="3.20.20.10:FF:000003">
    <property type="entry name" value="Diaminopimelate decarboxylase"/>
    <property type="match status" value="1"/>
</dbReference>
<dbReference type="InterPro" id="IPR029066">
    <property type="entry name" value="PLP-binding_barrel"/>
</dbReference>
<protein>
    <recommendedName>
        <fullName evidence="5 6">Diaminopimelate decarboxylase</fullName>
        <shortName evidence="5">DAP decarboxylase</shortName>
        <shortName evidence="5">DAPDC</shortName>
        <ecNumber evidence="5 6">4.1.1.20</ecNumber>
    </recommendedName>
</protein>
<feature type="binding site" evidence="5">
    <location>
        <position position="366"/>
    </location>
    <ligand>
        <name>substrate</name>
    </ligand>
</feature>
<dbReference type="EC" id="4.1.1.20" evidence="5 6"/>
<comment type="subunit">
    <text evidence="5">Homodimer.</text>
</comment>
<feature type="binding site" evidence="5">
    <location>
        <position position="239"/>
    </location>
    <ligand>
        <name>pyridoxal 5'-phosphate</name>
        <dbReference type="ChEBI" id="CHEBI:597326"/>
    </ligand>
</feature>
<evidence type="ECO:0000256" key="1">
    <source>
        <dbReference type="ARBA" id="ARBA00001933"/>
    </source>
</evidence>
<evidence type="ECO:0000256" key="2">
    <source>
        <dbReference type="ARBA" id="ARBA00022793"/>
    </source>
</evidence>
<name>A0A368BXT0_9GAMM</name>
<evidence type="ECO:0000256" key="7">
    <source>
        <dbReference type="PIRSR" id="PIRSR600183-50"/>
    </source>
</evidence>
<comment type="pathway">
    <text evidence="5 8">Amino-acid biosynthesis; L-lysine biosynthesis via DAP pathway; L-lysine from DL-2,6-diaminopimelate: step 1/1.</text>
</comment>
<sequence length="411" mass="45733">MDHFNFKQGELFCEDVPIKNIAEKFGTPAYVYSKATLLRHLDVYQKSLESLNGIVCFSVKALSNLSILKLLDEHGSGFDIVSGGELHRCIKAGIDPKKIIFSGVGKSADEIALALKVGILSFNVESESELKRIYQISKNMNLKAPIGLRVNPDVDAGGHEYIKTGKKENKFGISFEKALDIAKEYSNKPELNFLAITCHIGSQILDLKSFKNAAEQMLDLANRLDQIGLEIKIIDMGGGLGVRYIDEETSAPAELMEIYQDVFSGTNKRIFLEPGRSIAANAGILLAKVEYLKNNFLITDTAMNDLLRPALYKANHQVVPLLEQNISHNKVDVVGPVCESGDYLAKEAEVEIKEDEFLAIRTAGAYGFVMSSNYNSRPRACEILVEGNDFRLIRQRESHDDLFKHEIDLLK</sequence>
<dbReference type="SUPFAM" id="SSF50621">
    <property type="entry name" value="Alanine racemase C-terminal domain-like"/>
    <property type="match status" value="1"/>
</dbReference>
<feature type="binding site" evidence="5">
    <location>
        <position position="339"/>
    </location>
    <ligand>
        <name>substrate</name>
    </ligand>
</feature>
<evidence type="ECO:0000259" key="10">
    <source>
        <dbReference type="Pfam" id="PF02784"/>
    </source>
</evidence>
<dbReference type="HAMAP" id="MF_02120">
    <property type="entry name" value="LysA"/>
    <property type="match status" value="1"/>
</dbReference>
<evidence type="ECO:0000256" key="3">
    <source>
        <dbReference type="ARBA" id="ARBA00022898"/>
    </source>
</evidence>
<feature type="binding site" evidence="5">
    <location>
        <position position="366"/>
    </location>
    <ligand>
        <name>pyridoxal 5'-phosphate</name>
        <dbReference type="ChEBI" id="CHEBI:597326"/>
    </ligand>
</feature>
<comment type="function">
    <text evidence="5">Specifically catalyzes the decarboxylation of meso-diaminopimelate (meso-DAP) to L-lysine.</text>
</comment>
<dbReference type="Proteomes" id="UP000253307">
    <property type="component" value="Unassembled WGS sequence"/>
</dbReference>
<dbReference type="InterPro" id="IPR009006">
    <property type="entry name" value="Ala_racemase/Decarboxylase_C"/>
</dbReference>